<gene>
    <name evidence="1" type="ORF">SAMN05421747_10278</name>
</gene>
<dbReference type="AlphaFoldDB" id="A0A1I1F1C5"/>
<sequence length="88" mass="10408">MCACSYQCNEPYGVLLLPNQQPIGLDMAFPKPFVLTRQFVRFVFLRECTFFNQLGNDFIEKSHIQTALFCEFNISFELSRLFKLIHYE</sequence>
<proteinExistence type="predicted"/>
<evidence type="ECO:0000313" key="1">
    <source>
        <dbReference type="EMBL" id="SFB91548.1"/>
    </source>
</evidence>
<dbReference type="EMBL" id="FOLL01000002">
    <property type="protein sequence ID" value="SFB91548.1"/>
    <property type="molecule type" value="Genomic_DNA"/>
</dbReference>
<organism evidence="1 2">
    <name type="scientific">Parapedobacter composti</name>
    <dbReference type="NCBI Taxonomy" id="623281"/>
    <lineage>
        <taxon>Bacteria</taxon>
        <taxon>Pseudomonadati</taxon>
        <taxon>Bacteroidota</taxon>
        <taxon>Sphingobacteriia</taxon>
        <taxon>Sphingobacteriales</taxon>
        <taxon>Sphingobacteriaceae</taxon>
        <taxon>Parapedobacter</taxon>
    </lineage>
</organism>
<protein>
    <submittedName>
        <fullName evidence="1">Uncharacterized protein</fullName>
    </submittedName>
</protein>
<reference evidence="1 2" key="1">
    <citation type="submission" date="2016-10" db="EMBL/GenBank/DDBJ databases">
        <authorList>
            <person name="de Groot N.N."/>
        </authorList>
    </citation>
    <scope>NUCLEOTIDE SEQUENCE [LARGE SCALE GENOMIC DNA]</scope>
    <source>
        <strain evidence="1 2">DSM 22900</strain>
    </source>
</reference>
<name>A0A1I1F1C5_9SPHI</name>
<evidence type="ECO:0000313" key="2">
    <source>
        <dbReference type="Proteomes" id="UP000199577"/>
    </source>
</evidence>
<dbReference type="Proteomes" id="UP000199577">
    <property type="component" value="Unassembled WGS sequence"/>
</dbReference>
<keyword evidence="2" id="KW-1185">Reference proteome</keyword>
<accession>A0A1I1F1C5</accession>